<comment type="caution">
    <text evidence="2">The sequence shown here is derived from an EMBL/GenBank/DDBJ whole genome shotgun (WGS) entry which is preliminary data.</text>
</comment>
<proteinExistence type="predicted"/>
<dbReference type="Proteomes" id="UP000588068">
    <property type="component" value="Unassembled WGS sequence"/>
</dbReference>
<dbReference type="AlphaFoldDB" id="A0A841HJD4"/>
<evidence type="ECO:0000313" key="3">
    <source>
        <dbReference type="Proteomes" id="UP000588068"/>
    </source>
</evidence>
<protein>
    <submittedName>
        <fullName evidence="2">Uncharacterized protein</fullName>
    </submittedName>
</protein>
<evidence type="ECO:0000256" key="1">
    <source>
        <dbReference type="SAM" id="MobiDB-lite"/>
    </source>
</evidence>
<organism evidence="2 3">
    <name type="scientific">Povalibacter uvarum</name>
    <dbReference type="NCBI Taxonomy" id="732238"/>
    <lineage>
        <taxon>Bacteria</taxon>
        <taxon>Pseudomonadati</taxon>
        <taxon>Pseudomonadota</taxon>
        <taxon>Gammaproteobacteria</taxon>
        <taxon>Steroidobacterales</taxon>
        <taxon>Steroidobacteraceae</taxon>
        <taxon>Povalibacter</taxon>
    </lineage>
</organism>
<reference evidence="2 3" key="1">
    <citation type="submission" date="2020-08" db="EMBL/GenBank/DDBJ databases">
        <title>Genomic Encyclopedia of Type Strains, Phase IV (KMG-IV): sequencing the most valuable type-strain genomes for metagenomic binning, comparative biology and taxonomic classification.</title>
        <authorList>
            <person name="Goeker M."/>
        </authorList>
    </citation>
    <scope>NUCLEOTIDE SEQUENCE [LARGE SCALE GENOMIC DNA]</scope>
    <source>
        <strain evidence="2 3">DSM 26723</strain>
    </source>
</reference>
<feature type="compositionally biased region" description="Basic and acidic residues" evidence="1">
    <location>
        <begin position="54"/>
        <end position="64"/>
    </location>
</feature>
<feature type="region of interest" description="Disordered" evidence="1">
    <location>
        <begin position="53"/>
        <end position="74"/>
    </location>
</feature>
<dbReference type="EMBL" id="JACHHZ010000002">
    <property type="protein sequence ID" value="MBB6092833.1"/>
    <property type="molecule type" value="Genomic_DNA"/>
</dbReference>
<keyword evidence="3" id="KW-1185">Reference proteome</keyword>
<gene>
    <name evidence="2" type="ORF">HNQ60_001711</name>
</gene>
<evidence type="ECO:0000313" key="2">
    <source>
        <dbReference type="EMBL" id="MBB6092833.1"/>
    </source>
</evidence>
<name>A0A841HJD4_9GAMM</name>
<sequence length="74" mass="7741">MSKSACWGELMQPAAEPAAIRRASDATVVAGVLGLLVAVTPAKAGVHASMQMDSRVRGNDDRLPLTDTSALSRY</sequence>
<accession>A0A841HJD4</accession>